<dbReference type="EnsemblMetazoa" id="MESCA009780-RA">
    <property type="protein sequence ID" value="MESCA009780-PA"/>
    <property type="gene ID" value="MESCA009780"/>
</dbReference>
<feature type="compositionally biased region" description="Polar residues" evidence="1">
    <location>
        <begin position="98"/>
        <end position="107"/>
    </location>
</feature>
<dbReference type="EMBL" id="CAQQ02374403">
    <property type="status" value="NOT_ANNOTATED_CDS"/>
    <property type="molecule type" value="Genomic_DNA"/>
</dbReference>
<evidence type="ECO:0000256" key="1">
    <source>
        <dbReference type="SAM" id="MobiDB-lite"/>
    </source>
</evidence>
<feature type="compositionally biased region" description="Polar residues" evidence="1">
    <location>
        <begin position="1"/>
        <end position="28"/>
    </location>
</feature>
<dbReference type="Proteomes" id="UP000015102">
    <property type="component" value="Unassembled WGS sequence"/>
</dbReference>
<feature type="compositionally biased region" description="Low complexity" evidence="1">
    <location>
        <begin position="29"/>
        <end position="58"/>
    </location>
</feature>
<reference evidence="2" key="2">
    <citation type="submission" date="2015-06" db="UniProtKB">
        <authorList>
            <consortium name="EnsemblMetazoa"/>
        </authorList>
    </citation>
    <scope>IDENTIFICATION</scope>
</reference>
<keyword evidence="3" id="KW-1185">Reference proteome</keyword>
<reference evidence="3" key="1">
    <citation type="submission" date="2013-02" db="EMBL/GenBank/DDBJ databases">
        <authorList>
            <person name="Hughes D."/>
        </authorList>
    </citation>
    <scope>NUCLEOTIDE SEQUENCE</scope>
    <source>
        <strain>Durham</strain>
        <strain evidence="3">NC isolate 2 -- Noor lab</strain>
    </source>
</reference>
<feature type="compositionally biased region" description="Polar residues" evidence="1">
    <location>
        <begin position="69"/>
        <end position="92"/>
    </location>
</feature>
<sequence length="183" mass="19362">MDSAIDTLSTTSEHSVASSIESTTAAMNSSQNSSKRSHSPYNNNTSHNNHNTYHSNGGSSAGGGRMRPSSCSPQSSPNRHPNSPGGNSASRNVETHSAMIQQMQHQLSPPPQGAGTPNGMPAGLPPRMPHLPPHSLGLLNSLQMMHHASPLELMAAAHLKCHRGLTTAHHPYPHPTQVLMSVN</sequence>
<evidence type="ECO:0000313" key="2">
    <source>
        <dbReference type="EnsemblMetazoa" id="MESCA009780-PA"/>
    </source>
</evidence>
<accession>T1H0T9</accession>
<organism evidence="2 3">
    <name type="scientific">Megaselia scalaris</name>
    <name type="common">Humpbacked fly</name>
    <name type="synonym">Phora scalaris</name>
    <dbReference type="NCBI Taxonomy" id="36166"/>
    <lineage>
        <taxon>Eukaryota</taxon>
        <taxon>Metazoa</taxon>
        <taxon>Ecdysozoa</taxon>
        <taxon>Arthropoda</taxon>
        <taxon>Hexapoda</taxon>
        <taxon>Insecta</taxon>
        <taxon>Pterygota</taxon>
        <taxon>Neoptera</taxon>
        <taxon>Endopterygota</taxon>
        <taxon>Diptera</taxon>
        <taxon>Brachycera</taxon>
        <taxon>Muscomorpha</taxon>
        <taxon>Platypezoidea</taxon>
        <taxon>Phoridae</taxon>
        <taxon>Megaseliini</taxon>
        <taxon>Megaselia</taxon>
    </lineage>
</organism>
<proteinExistence type="predicted"/>
<dbReference type="HOGENOM" id="CLU_1476785_0_0_1"/>
<dbReference type="AlphaFoldDB" id="T1H0T9"/>
<protein>
    <submittedName>
        <fullName evidence="2">Uncharacterized protein</fullName>
    </submittedName>
</protein>
<evidence type="ECO:0000313" key="3">
    <source>
        <dbReference type="Proteomes" id="UP000015102"/>
    </source>
</evidence>
<name>T1H0T9_MEGSC</name>
<feature type="region of interest" description="Disordered" evidence="1">
    <location>
        <begin position="1"/>
        <end position="122"/>
    </location>
</feature>